<sequence>MFHGRTAVKCHLAAAWLGLLALAYRLWIKGDGRRRAHLEDETSPLPVVSSVRTTALAGRRRN</sequence>
<dbReference type="Proteomes" id="UP000643279">
    <property type="component" value="Unassembled WGS sequence"/>
</dbReference>
<protein>
    <submittedName>
        <fullName evidence="1">Uncharacterized protein</fullName>
    </submittedName>
</protein>
<proteinExistence type="predicted"/>
<evidence type="ECO:0000313" key="2">
    <source>
        <dbReference type="Proteomes" id="UP000643279"/>
    </source>
</evidence>
<reference evidence="2" key="1">
    <citation type="journal article" date="2019" name="Int. J. Syst. Evol. Microbiol.">
        <title>The Global Catalogue of Microorganisms (GCM) 10K type strain sequencing project: providing services to taxonomists for standard genome sequencing and annotation.</title>
        <authorList>
            <consortium name="The Broad Institute Genomics Platform"/>
            <consortium name="The Broad Institute Genome Sequencing Center for Infectious Disease"/>
            <person name="Wu L."/>
            <person name="Ma J."/>
        </authorList>
    </citation>
    <scope>NUCLEOTIDE SEQUENCE [LARGE SCALE GENOMIC DNA]</scope>
    <source>
        <strain evidence="2">CGMCC 1.12778</strain>
    </source>
</reference>
<name>A0ABQ2AUB9_9MICC</name>
<comment type="caution">
    <text evidence="1">The sequence shown here is derived from an EMBL/GenBank/DDBJ whole genome shotgun (WGS) entry which is preliminary data.</text>
</comment>
<organism evidence="1 2">
    <name type="scientific">Arthrobacter liuii</name>
    <dbReference type="NCBI Taxonomy" id="1476996"/>
    <lineage>
        <taxon>Bacteria</taxon>
        <taxon>Bacillati</taxon>
        <taxon>Actinomycetota</taxon>
        <taxon>Actinomycetes</taxon>
        <taxon>Micrococcales</taxon>
        <taxon>Micrococcaceae</taxon>
        <taxon>Arthrobacter</taxon>
    </lineage>
</organism>
<accession>A0ABQ2AUB9</accession>
<dbReference type="EMBL" id="BMFW01000009">
    <property type="protein sequence ID" value="GGH96037.1"/>
    <property type="molecule type" value="Genomic_DNA"/>
</dbReference>
<evidence type="ECO:0000313" key="1">
    <source>
        <dbReference type="EMBL" id="GGH96037.1"/>
    </source>
</evidence>
<gene>
    <name evidence="1" type="ORF">GCM10007170_22950</name>
</gene>
<keyword evidence="2" id="KW-1185">Reference proteome</keyword>